<dbReference type="Proteomes" id="UP001157353">
    <property type="component" value="Unassembled WGS sequence"/>
</dbReference>
<dbReference type="RefSeq" id="WP_284202892.1">
    <property type="nucleotide sequence ID" value="NZ_BSPQ01000002.1"/>
</dbReference>
<comment type="caution">
    <text evidence="4">The sequence shown here is derived from an EMBL/GenBank/DDBJ whole genome shotgun (WGS) entry which is preliminary data.</text>
</comment>
<feature type="transmembrane region" description="Helical" evidence="2">
    <location>
        <begin position="7"/>
        <end position="26"/>
    </location>
</feature>
<accession>A0ABQ6DX74</accession>
<evidence type="ECO:0000313" key="5">
    <source>
        <dbReference type="Proteomes" id="UP001157353"/>
    </source>
</evidence>
<keyword evidence="2" id="KW-1133">Transmembrane helix</keyword>
<keyword evidence="2" id="KW-0472">Membrane</keyword>
<proteinExistence type="predicted"/>
<dbReference type="InterPro" id="IPR007844">
    <property type="entry name" value="AsmA"/>
</dbReference>
<organism evidence="4 5">
    <name type="scientific">Psychromonas marina</name>
    <dbReference type="NCBI Taxonomy" id="88364"/>
    <lineage>
        <taxon>Bacteria</taxon>
        <taxon>Pseudomonadati</taxon>
        <taxon>Pseudomonadota</taxon>
        <taxon>Gammaproteobacteria</taxon>
        <taxon>Alteromonadales</taxon>
        <taxon>Psychromonadaceae</taxon>
        <taxon>Psychromonas</taxon>
    </lineage>
</organism>
<feature type="region of interest" description="Disordered" evidence="1">
    <location>
        <begin position="122"/>
        <end position="155"/>
    </location>
</feature>
<feature type="compositionally biased region" description="Polar residues" evidence="1">
    <location>
        <begin position="357"/>
        <end position="373"/>
    </location>
</feature>
<sequence>MKLLIKLSIAVIVLVFAGIVLLLVLVNPNDYKPQIEAQVKQSINRDLHIKGDIGWTFFPQLGFSSGQIELDNLQGFDKPHLVKVNEAAIGINILPLLKGQISLGELILDGFEVTLLTAKDGSSNMDNMGPTEKSSATDSTTEEITSPASDSEASSFFDMSKTELAGISINNAIIEIEDLQTGSYQKIAINEIKLGQFALNKETPLSINTKLIIDDLQAQITLSTMLLVNTDLSEISLKALQLDTDVSTDALPNGGLKSTLKTDIIYLANSKKVTLDGVDINTVISGDNLPNKKVTTQLNADINYQLNNQLASINNLKLMIDQLTLDGELSVQTGQLTKVRYALVANEWDLNPYLPKTEQSTSSTSDQKTGTNEKSAEQEVEPDLSFLNGLDIDGTLKIAGLMVEKIKIGEINKHLIINKGKAQLKPLTAQLYDGLLTLNGNIDASKGLNKYQVSTQLKGVQLRPLLTDAAEVDLLSGNTNFNFNGKGQGLTTSKIKQGITGKGNFSLLDGELYGVNIPQEIRTIKAKLKGQSAPSSDSIKKTDFASLKGDFSIAKGLVNNQKLLMLSPVMRLDGSGLVHIIEETLDYKLSITPLSKSTEDTDYVDLTGITIPMLIKGSFTDPSISLDTDGALKEHLKTQLDAEKQRLNQKAQEALKGELDSESIKKEGKRLEDKLKSFF</sequence>
<feature type="compositionally biased region" description="Polar residues" evidence="1">
    <location>
        <begin position="122"/>
        <end position="154"/>
    </location>
</feature>
<reference evidence="5" key="1">
    <citation type="journal article" date="2019" name="Int. J. Syst. Evol. Microbiol.">
        <title>The Global Catalogue of Microorganisms (GCM) 10K type strain sequencing project: providing services to taxonomists for standard genome sequencing and annotation.</title>
        <authorList>
            <consortium name="The Broad Institute Genomics Platform"/>
            <consortium name="The Broad Institute Genome Sequencing Center for Infectious Disease"/>
            <person name="Wu L."/>
            <person name="Ma J."/>
        </authorList>
    </citation>
    <scope>NUCLEOTIDE SEQUENCE [LARGE SCALE GENOMIC DNA]</scope>
    <source>
        <strain evidence="5">NBRC 103166</strain>
    </source>
</reference>
<dbReference type="InterPro" id="IPR052894">
    <property type="entry name" value="AsmA-related"/>
</dbReference>
<dbReference type="Pfam" id="PF05170">
    <property type="entry name" value="AsmA"/>
    <property type="match status" value="2"/>
</dbReference>
<feature type="domain" description="AsmA" evidence="3">
    <location>
        <begin position="258"/>
        <end position="562"/>
    </location>
</feature>
<evidence type="ECO:0000259" key="3">
    <source>
        <dbReference type="Pfam" id="PF05170"/>
    </source>
</evidence>
<dbReference type="EMBL" id="BSPQ01000002">
    <property type="protein sequence ID" value="GLS89763.1"/>
    <property type="molecule type" value="Genomic_DNA"/>
</dbReference>
<keyword evidence="2" id="KW-0812">Transmembrane</keyword>
<dbReference type="PANTHER" id="PTHR30441:SF4">
    <property type="entry name" value="PROTEIN ASMA"/>
    <property type="match status" value="1"/>
</dbReference>
<feature type="region of interest" description="Disordered" evidence="1">
    <location>
        <begin position="354"/>
        <end position="380"/>
    </location>
</feature>
<feature type="domain" description="AsmA" evidence="3">
    <location>
        <begin position="8"/>
        <end position="188"/>
    </location>
</feature>
<gene>
    <name evidence="4" type="primary">asmA</name>
    <name evidence="4" type="ORF">GCM10007916_08300</name>
</gene>
<keyword evidence="5" id="KW-1185">Reference proteome</keyword>
<evidence type="ECO:0000313" key="4">
    <source>
        <dbReference type="EMBL" id="GLS89763.1"/>
    </source>
</evidence>
<evidence type="ECO:0000256" key="2">
    <source>
        <dbReference type="SAM" id="Phobius"/>
    </source>
</evidence>
<protein>
    <submittedName>
        <fullName evidence="4">Cell envelope biogenesis protein AsmA</fullName>
    </submittedName>
</protein>
<name>A0ABQ6DX74_9GAMM</name>
<dbReference type="PANTHER" id="PTHR30441">
    <property type="entry name" value="DUF748 DOMAIN-CONTAINING PROTEIN"/>
    <property type="match status" value="1"/>
</dbReference>
<evidence type="ECO:0000256" key="1">
    <source>
        <dbReference type="SAM" id="MobiDB-lite"/>
    </source>
</evidence>